<comment type="similarity">
    <text evidence="2">Belongs to the peptidase M20A family.</text>
</comment>
<evidence type="ECO:0000256" key="8">
    <source>
        <dbReference type="ARBA" id="ARBA00029656"/>
    </source>
</evidence>
<evidence type="ECO:0000313" key="13">
    <source>
        <dbReference type="EMBL" id="GBG75382.1"/>
    </source>
</evidence>
<comment type="cofactor">
    <cofactor evidence="10">
        <name>Zn(2+)</name>
        <dbReference type="ChEBI" id="CHEBI:29105"/>
    </cofactor>
    <text evidence="10">Binds 2 Zn(2+) ions per subunit.</text>
</comment>
<dbReference type="OMA" id="GTDAKQF"/>
<dbReference type="GO" id="GO:0004046">
    <property type="term" value="F:aminoacylase activity"/>
    <property type="evidence" value="ECO:0007669"/>
    <property type="project" value="UniProtKB-EC"/>
</dbReference>
<dbReference type="Gene3D" id="3.30.70.360">
    <property type="match status" value="1"/>
</dbReference>
<dbReference type="InterPro" id="IPR052083">
    <property type="entry name" value="Aminoacylase-1_M20A"/>
</dbReference>
<gene>
    <name evidence="13" type="ORF">CBR_g20012</name>
</gene>
<feature type="signal peptide" evidence="11">
    <location>
        <begin position="1"/>
        <end position="43"/>
    </location>
</feature>
<dbReference type="SUPFAM" id="SSF55031">
    <property type="entry name" value="Bacterial exopeptidase dimerisation domain"/>
    <property type="match status" value="1"/>
</dbReference>
<evidence type="ECO:0000313" key="14">
    <source>
        <dbReference type="Proteomes" id="UP000265515"/>
    </source>
</evidence>
<dbReference type="Gramene" id="GBG75382">
    <property type="protein sequence ID" value="GBG75382"/>
    <property type="gene ID" value="CBR_g20012"/>
</dbReference>
<dbReference type="InterPro" id="IPR002933">
    <property type="entry name" value="Peptidase_M20"/>
</dbReference>
<protein>
    <recommendedName>
        <fullName evidence="3">N-acyl-aliphatic-L-amino acid amidohydrolase</fullName>
        <ecNumber evidence="3">3.5.1.14</ecNumber>
    </recommendedName>
    <alternativeName>
        <fullName evidence="8">N-acyl-L-amino-acid amidohydrolase</fullName>
    </alternativeName>
</protein>
<name>A0A388KZG8_CHABU</name>
<evidence type="ECO:0000256" key="3">
    <source>
        <dbReference type="ARBA" id="ARBA00011913"/>
    </source>
</evidence>
<evidence type="ECO:0000256" key="7">
    <source>
        <dbReference type="ARBA" id="ARBA00022833"/>
    </source>
</evidence>
<dbReference type="EC" id="3.5.1.14" evidence="3"/>
<dbReference type="FunFam" id="3.40.630.10:FF:000019">
    <property type="entry name" value="Aminoacylase 1"/>
    <property type="match status" value="1"/>
</dbReference>
<dbReference type="STRING" id="69332.A0A388KZG8"/>
<keyword evidence="14" id="KW-1185">Reference proteome</keyword>
<dbReference type="NCBIfam" id="TIGR01880">
    <property type="entry name" value="Ac-peptdase-euk"/>
    <property type="match status" value="1"/>
</dbReference>
<feature type="binding site" evidence="10">
    <location>
        <position position="150"/>
    </location>
    <ligand>
        <name>Zn(2+)</name>
        <dbReference type="ChEBI" id="CHEBI:29105"/>
        <label>1</label>
    </ligand>
</feature>
<feature type="active site" description="Proton acceptor" evidence="9">
    <location>
        <position position="230"/>
    </location>
</feature>
<dbReference type="OrthoDB" id="3064516at2759"/>
<reference evidence="13 14" key="1">
    <citation type="journal article" date="2018" name="Cell">
        <title>The Chara Genome: Secondary Complexity and Implications for Plant Terrestrialization.</title>
        <authorList>
            <person name="Nishiyama T."/>
            <person name="Sakayama H."/>
            <person name="Vries J.D."/>
            <person name="Buschmann H."/>
            <person name="Saint-Marcoux D."/>
            <person name="Ullrich K.K."/>
            <person name="Haas F.B."/>
            <person name="Vanderstraeten L."/>
            <person name="Becker D."/>
            <person name="Lang D."/>
            <person name="Vosolsobe S."/>
            <person name="Rombauts S."/>
            <person name="Wilhelmsson P.K.I."/>
            <person name="Janitza P."/>
            <person name="Kern R."/>
            <person name="Heyl A."/>
            <person name="Rumpler F."/>
            <person name="Villalobos L.I.A.C."/>
            <person name="Clay J.M."/>
            <person name="Skokan R."/>
            <person name="Toyoda A."/>
            <person name="Suzuki Y."/>
            <person name="Kagoshima H."/>
            <person name="Schijlen E."/>
            <person name="Tajeshwar N."/>
            <person name="Catarino B."/>
            <person name="Hetherington A.J."/>
            <person name="Saltykova A."/>
            <person name="Bonnot C."/>
            <person name="Breuninger H."/>
            <person name="Symeonidi A."/>
            <person name="Radhakrishnan G.V."/>
            <person name="Van Nieuwerburgh F."/>
            <person name="Deforce D."/>
            <person name="Chang C."/>
            <person name="Karol K.G."/>
            <person name="Hedrich R."/>
            <person name="Ulvskov P."/>
            <person name="Glockner G."/>
            <person name="Delwiche C.F."/>
            <person name="Petrasek J."/>
            <person name="Van de Peer Y."/>
            <person name="Friml J."/>
            <person name="Beilby M."/>
            <person name="Dolan L."/>
            <person name="Kohara Y."/>
            <person name="Sugano S."/>
            <person name="Fujiyama A."/>
            <person name="Delaux P.-M."/>
            <person name="Quint M."/>
            <person name="TheiBen G."/>
            <person name="Hagemann M."/>
            <person name="Harholt J."/>
            <person name="Dunand C."/>
            <person name="Zachgo S."/>
            <person name="Langdale J."/>
            <person name="Maumus F."/>
            <person name="Straeten D.V.D."/>
            <person name="Gould S.B."/>
            <person name="Rensing S.A."/>
        </authorList>
    </citation>
    <scope>NUCLEOTIDE SEQUENCE [LARGE SCALE GENOMIC DNA]</scope>
    <source>
        <strain evidence="13 14">S276</strain>
    </source>
</reference>
<feature type="binding site" evidence="10">
    <location>
        <position position="467"/>
    </location>
    <ligand>
        <name>Zn(2+)</name>
        <dbReference type="ChEBI" id="CHEBI:29105"/>
        <label>2</label>
    </ligand>
</feature>
<feature type="chain" id="PRO_5017421649" description="N-acyl-aliphatic-L-amino acid amidohydrolase" evidence="11">
    <location>
        <begin position="44"/>
        <end position="496"/>
    </location>
</feature>
<feature type="binding site" evidence="10">
    <location>
        <position position="183"/>
    </location>
    <ligand>
        <name>Zn(2+)</name>
        <dbReference type="ChEBI" id="CHEBI:29105"/>
        <label>1</label>
    </ligand>
</feature>
<dbReference type="InterPro" id="IPR011650">
    <property type="entry name" value="Peptidase_M20_dimer"/>
</dbReference>
<dbReference type="EMBL" id="BFEA01000223">
    <property type="protein sequence ID" value="GBG75382.1"/>
    <property type="molecule type" value="Genomic_DNA"/>
</dbReference>
<dbReference type="Pfam" id="PF07687">
    <property type="entry name" value="M20_dimer"/>
    <property type="match status" value="1"/>
</dbReference>
<dbReference type="PANTHER" id="PTHR45892:SF1">
    <property type="entry name" value="AMINOACYLASE-1"/>
    <property type="match status" value="1"/>
</dbReference>
<dbReference type="AlphaFoldDB" id="A0A388KZG8"/>
<keyword evidence="7 10" id="KW-0862">Zinc</keyword>
<evidence type="ECO:0000256" key="5">
    <source>
        <dbReference type="ARBA" id="ARBA00022723"/>
    </source>
</evidence>
<evidence type="ECO:0000256" key="6">
    <source>
        <dbReference type="ARBA" id="ARBA00022801"/>
    </source>
</evidence>
<evidence type="ECO:0000256" key="11">
    <source>
        <dbReference type="SAM" id="SignalP"/>
    </source>
</evidence>
<dbReference type="PANTHER" id="PTHR45892">
    <property type="entry name" value="AMINOACYLASE-1"/>
    <property type="match status" value="1"/>
</dbReference>
<dbReference type="Gene3D" id="3.40.630.10">
    <property type="entry name" value="Zn peptidases"/>
    <property type="match status" value="1"/>
</dbReference>
<sequence length="496" mass="53730">MTTTMRRGEMAADRRSKPQRSRQGVVILPLLFVLLVVTCASQSQHTLLPVAEAAEARGEGGSGFAGVAAAAAQEEEEEREAAIERFRKYLSIHTEQPKPNYEEAAAFLFAQAEEIGLKAQRIDLVPGKPVILMTWQGKDTQLPSILLNSHVDVVPVENDKWFHDPFAAVRTAEGNVYARGAQDMKSVGMQYLEAIRVLRGKGSGKEAGEAGTGAGFEPLRTVHLSFVPDEEIGGHDGMEKLVKWEGFDSLGVGFALDEGLPSEGSDYKVFNAERGGFWVMITAKGKPGHGSMMYDGSATENLIRSLNAILEFRRSQFELVKSGKAELGEVISANVDFLRAGKEGPQGPVINVQPSEAVAGIDFRLPPTADVEAFRRRVEVEWAPEHRNMSFAVAQGVVRGKGGKPLITAVDDSNPYWDVFRKAVEKSGVPLSKPGIFVASTDARYLRAAGVPTLGFTPIRNTPVLLHAHNEILRRGCAVLSISISISISSFAIPPS</sequence>
<evidence type="ECO:0000259" key="12">
    <source>
        <dbReference type="Pfam" id="PF07687"/>
    </source>
</evidence>
<dbReference type="InterPro" id="IPR010159">
    <property type="entry name" value="N-acyl_aa_amidohydrolase"/>
</dbReference>
<dbReference type="FunFam" id="3.30.70.360:FF:000009">
    <property type="entry name" value="aminoacylase-1 isoform X1"/>
    <property type="match status" value="1"/>
</dbReference>
<dbReference type="GO" id="GO:0006520">
    <property type="term" value="P:amino acid metabolic process"/>
    <property type="evidence" value="ECO:0007669"/>
    <property type="project" value="InterPro"/>
</dbReference>
<evidence type="ECO:0000256" key="10">
    <source>
        <dbReference type="PIRSR" id="PIRSR036696-2"/>
    </source>
</evidence>
<feature type="binding site" evidence="10">
    <location>
        <position position="258"/>
    </location>
    <ligand>
        <name>Zn(2+)</name>
        <dbReference type="ChEBI" id="CHEBI:29105"/>
        <label>1</label>
    </ligand>
</feature>
<comment type="subcellular location">
    <subcellularLocation>
        <location evidence="1">Cytoplasm</location>
    </subcellularLocation>
</comment>
<feature type="binding site" evidence="10">
    <location>
        <position position="231"/>
    </location>
    <ligand>
        <name>Zn(2+)</name>
        <dbReference type="ChEBI" id="CHEBI:29105"/>
        <label>2</label>
    </ligand>
</feature>
<comment type="caution">
    <text evidence="13">The sequence shown here is derived from an EMBL/GenBank/DDBJ whole genome shotgun (WGS) entry which is preliminary data.</text>
</comment>
<dbReference type="GO" id="GO:0046872">
    <property type="term" value="F:metal ion binding"/>
    <property type="evidence" value="ECO:0007669"/>
    <property type="project" value="UniProtKB-KW"/>
</dbReference>
<dbReference type="PROSITE" id="PS00758">
    <property type="entry name" value="ARGE_DAPE_CPG2_1"/>
    <property type="match status" value="1"/>
</dbReference>
<dbReference type="InterPro" id="IPR036264">
    <property type="entry name" value="Bact_exopeptidase_dim_dom"/>
</dbReference>
<organism evidence="13 14">
    <name type="scientific">Chara braunii</name>
    <name type="common">Braun's stonewort</name>
    <dbReference type="NCBI Taxonomy" id="69332"/>
    <lineage>
        <taxon>Eukaryota</taxon>
        <taxon>Viridiplantae</taxon>
        <taxon>Streptophyta</taxon>
        <taxon>Charophyceae</taxon>
        <taxon>Charales</taxon>
        <taxon>Characeae</taxon>
        <taxon>Chara</taxon>
    </lineage>
</organism>
<evidence type="ECO:0000256" key="9">
    <source>
        <dbReference type="PIRSR" id="PIRSR036696-1"/>
    </source>
</evidence>
<evidence type="ECO:0000256" key="2">
    <source>
        <dbReference type="ARBA" id="ARBA00006247"/>
    </source>
</evidence>
<evidence type="ECO:0000256" key="1">
    <source>
        <dbReference type="ARBA" id="ARBA00004496"/>
    </source>
</evidence>
<feature type="domain" description="Peptidase M20 dimerisation" evidence="12">
    <location>
        <begin position="272"/>
        <end position="379"/>
    </location>
</feature>
<feature type="binding site" evidence="10">
    <location>
        <position position="183"/>
    </location>
    <ligand>
        <name>Zn(2+)</name>
        <dbReference type="ChEBI" id="CHEBI:29105"/>
        <label>2</label>
    </ligand>
</feature>
<evidence type="ECO:0000256" key="4">
    <source>
        <dbReference type="ARBA" id="ARBA00022490"/>
    </source>
</evidence>
<dbReference type="SUPFAM" id="SSF53187">
    <property type="entry name" value="Zn-dependent exopeptidases"/>
    <property type="match status" value="1"/>
</dbReference>
<keyword evidence="4" id="KW-0963">Cytoplasm</keyword>
<feature type="active site" evidence="9">
    <location>
        <position position="152"/>
    </location>
</feature>
<keyword evidence="6" id="KW-0378">Hydrolase</keyword>
<dbReference type="InterPro" id="IPR001261">
    <property type="entry name" value="ArgE/DapE_CS"/>
</dbReference>
<dbReference type="Pfam" id="PF01546">
    <property type="entry name" value="Peptidase_M20"/>
    <property type="match status" value="1"/>
</dbReference>
<dbReference type="Gene3D" id="1.10.150.900">
    <property type="match status" value="1"/>
</dbReference>
<dbReference type="Proteomes" id="UP000265515">
    <property type="component" value="Unassembled WGS sequence"/>
</dbReference>
<dbReference type="PIRSF" id="PIRSF036696">
    <property type="entry name" value="ACY-1"/>
    <property type="match status" value="1"/>
</dbReference>
<accession>A0A388KZG8</accession>
<keyword evidence="11" id="KW-0732">Signal</keyword>
<dbReference type="GO" id="GO:0005737">
    <property type="term" value="C:cytoplasm"/>
    <property type="evidence" value="ECO:0007669"/>
    <property type="project" value="UniProtKB-SubCell"/>
</dbReference>
<keyword evidence="5 10" id="KW-0479">Metal-binding</keyword>
<proteinExistence type="inferred from homology"/>